<dbReference type="InterPro" id="IPR041424">
    <property type="entry name" value="CinA_KH"/>
</dbReference>
<dbReference type="SUPFAM" id="SSF53218">
    <property type="entry name" value="Molybdenum cofactor biosynthesis proteins"/>
    <property type="match status" value="1"/>
</dbReference>
<comment type="similarity">
    <text evidence="1">Belongs to the CinA family.</text>
</comment>
<dbReference type="Pfam" id="PF18146">
    <property type="entry name" value="CinA_KH"/>
    <property type="match status" value="1"/>
</dbReference>
<accession>A0ABS0I101</accession>
<dbReference type="InterPro" id="IPR008136">
    <property type="entry name" value="CinA_C"/>
</dbReference>
<dbReference type="PIRSF" id="PIRSF006728">
    <property type="entry name" value="CinA"/>
    <property type="match status" value="1"/>
</dbReference>
<protein>
    <recommendedName>
        <fullName evidence="1">CinA-like protein</fullName>
    </recommendedName>
</protein>
<comment type="caution">
    <text evidence="3">The sequence shown here is derived from an EMBL/GenBank/DDBJ whole genome shotgun (WGS) entry which is preliminary data.</text>
</comment>
<dbReference type="Proteomes" id="UP000618931">
    <property type="component" value="Unassembled WGS sequence"/>
</dbReference>
<dbReference type="InterPro" id="IPR050101">
    <property type="entry name" value="CinA"/>
</dbReference>
<evidence type="ECO:0000256" key="1">
    <source>
        <dbReference type="HAMAP-Rule" id="MF_00226"/>
    </source>
</evidence>
<dbReference type="EMBL" id="JADQDM010000002">
    <property type="protein sequence ID" value="MBF9220628.1"/>
    <property type="molecule type" value="Genomic_DNA"/>
</dbReference>
<dbReference type="Pfam" id="PF02464">
    <property type="entry name" value="CinA"/>
    <property type="match status" value="1"/>
</dbReference>
<dbReference type="NCBIfam" id="TIGR00199">
    <property type="entry name" value="PncC_domain"/>
    <property type="match status" value="1"/>
</dbReference>
<sequence>MPSPDQFPPAFAAAPTPAAPPDVEIMTIGDELLYGQVIDTNSAFMGQELAKIGLRVRQISSVSDRADEIVAALDQARQRARVVLITGGLGPTKDDLTKHVLARYFGSELVLHEPTLRHVEEIFRRFQRPMLDVNRQQALVPANCEVLHNAVGTAPGMWFADQGTVFVSMPGVPFEMKRLMTDHVLPRLQAQFHLAPIEHVVVMTAGLGESFLAEKIADWEDALPANFKLAYLPSFGAVRLRLTGSDDGQPDLRGRMLALLPALRERIGEYIFAEEETTIEAAISKLLLAKGLTVGTAESCTGGLVAQRLTSVPGSSGYFRGGIVAYHNDTKQEELGVRPETLAQYGAVSEATVREMAEGARRRLGVDVAVATSGIAGPGGATATKQVGTVCLAYADATQTISREYVLDRGRALNTEYAAQSLLTMLRQQLAQELVRPLQV</sequence>
<dbReference type="Pfam" id="PF00994">
    <property type="entry name" value="MoCF_biosynth"/>
    <property type="match status" value="1"/>
</dbReference>
<dbReference type="SUPFAM" id="SSF142433">
    <property type="entry name" value="CinA-like"/>
    <property type="match status" value="1"/>
</dbReference>
<dbReference type="SMART" id="SM00852">
    <property type="entry name" value="MoCF_biosynth"/>
    <property type="match status" value="1"/>
</dbReference>
<dbReference type="HAMAP" id="MF_00226_B">
    <property type="entry name" value="CinA_B"/>
    <property type="match status" value="1"/>
</dbReference>
<dbReference type="NCBIfam" id="NF001813">
    <property type="entry name" value="PRK00549.1"/>
    <property type="match status" value="1"/>
</dbReference>
<evidence type="ECO:0000313" key="4">
    <source>
        <dbReference type="Proteomes" id="UP000618931"/>
    </source>
</evidence>
<dbReference type="Gene3D" id="3.40.980.10">
    <property type="entry name" value="MoaB/Mog-like domain"/>
    <property type="match status" value="1"/>
</dbReference>
<dbReference type="Gene3D" id="3.30.70.2860">
    <property type="match status" value="1"/>
</dbReference>
<dbReference type="CDD" id="cd00885">
    <property type="entry name" value="cinA"/>
    <property type="match status" value="1"/>
</dbReference>
<dbReference type="InterPro" id="IPR036425">
    <property type="entry name" value="MoaB/Mog-like_dom_sf"/>
</dbReference>
<dbReference type="InterPro" id="IPR008135">
    <property type="entry name" value="Competence-induced_CinA"/>
</dbReference>
<keyword evidence="4" id="KW-1185">Reference proteome</keyword>
<evidence type="ECO:0000259" key="2">
    <source>
        <dbReference type="SMART" id="SM00852"/>
    </source>
</evidence>
<reference evidence="3 4" key="1">
    <citation type="submission" date="2020-11" db="EMBL/GenBank/DDBJ databases">
        <authorList>
            <person name="Kim M.K."/>
        </authorList>
    </citation>
    <scope>NUCLEOTIDE SEQUENCE [LARGE SCALE GENOMIC DNA]</scope>
    <source>
        <strain evidence="3 4">BT662</strain>
    </source>
</reference>
<feature type="domain" description="MoaB/Mog" evidence="2">
    <location>
        <begin position="24"/>
        <end position="190"/>
    </location>
</feature>
<dbReference type="PANTHER" id="PTHR13939">
    <property type="entry name" value="NICOTINAMIDE-NUCLEOTIDE AMIDOHYDROLASE PNCC"/>
    <property type="match status" value="1"/>
</dbReference>
<name>A0ABS0I101_9BACT</name>
<dbReference type="InterPro" id="IPR001453">
    <property type="entry name" value="MoaB/Mog_dom"/>
</dbReference>
<dbReference type="PANTHER" id="PTHR13939:SF0">
    <property type="entry name" value="NMN AMIDOHYDROLASE-LIKE PROTEIN YFAY"/>
    <property type="match status" value="1"/>
</dbReference>
<dbReference type="RefSeq" id="WP_196292070.1">
    <property type="nucleotide sequence ID" value="NZ_JADQDM010000002.1"/>
</dbReference>
<dbReference type="InterPro" id="IPR036653">
    <property type="entry name" value="CinA-like_C"/>
</dbReference>
<dbReference type="Gene3D" id="3.90.950.20">
    <property type="entry name" value="CinA-like"/>
    <property type="match status" value="1"/>
</dbReference>
<organism evidence="3 4">
    <name type="scientific">Hymenobacter ruricola</name>
    <dbReference type="NCBI Taxonomy" id="2791023"/>
    <lineage>
        <taxon>Bacteria</taxon>
        <taxon>Pseudomonadati</taxon>
        <taxon>Bacteroidota</taxon>
        <taxon>Cytophagia</taxon>
        <taxon>Cytophagales</taxon>
        <taxon>Hymenobacteraceae</taxon>
        <taxon>Hymenobacter</taxon>
    </lineage>
</organism>
<dbReference type="NCBIfam" id="TIGR00177">
    <property type="entry name" value="molyb_syn"/>
    <property type="match status" value="1"/>
</dbReference>
<evidence type="ECO:0000313" key="3">
    <source>
        <dbReference type="EMBL" id="MBF9220628.1"/>
    </source>
</evidence>
<gene>
    <name evidence="3" type="ORF">I2H31_05880</name>
</gene>
<dbReference type="NCBIfam" id="TIGR00200">
    <property type="entry name" value="cinA_nterm"/>
    <property type="match status" value="1"/>
</dbReference>
<proteinExistence type="inferred from homology"/>